<accession>A0A4R5VZZ7</accession>
<dbReference type="InterPro" id="IPR051448">
    <property type="entry name" value="CdaR-like_regulators"/>
</dbReference>
<dbReference type="InterPro" id="IPR041522">
    <property type="entry name" value="CdaR_GGDEF"/>
</dbReference>
<dbReference type="AlphaFoldDB" id="A0A4R5VZZ7"/>
<dbReference type="PANTHER" id="PTHR33744:SF1">
    <property type="entry name" value="DNA-BINDING TRANSCRIPTIONAL ACTIVATOR ADER"/>
    <property type="match status" value="1"/>
</dbReference>
<comment type="similarity">
    <text evidence="1">Belongs to the CdaR family.</text>
</comment>
<evidence type="ECO:0000313" key="5">
    <source>
        <dbReference type="EMBL" id="TDK65117.1"/>
    </source>
</evidence>
<evidence type="ECO:0000313" key="6">
    <source>
        <dbReference type="Proteomes" id="UP000295132"/>
    </source>
</evidence>
<dbReference type="Gene3D" id="1.10.10.2840">
    <property type="entry name" value="PucR C-terminal helix-turn-helix domain"/>
    <property type="match status" value="1"/>
</dbReference>
<comment type="caution">
    <text evidence="5">The sequence shown here is derived from an EMBL/GenBank/DDBJ whole genome shotgun (WGS) entry which is preliminary data.</text>
</comment>
<sequence length="410" mass="45901">MSFLVSDFLKLQVIGSSRIVAGDRGGNNSIRSVSIMDAPDTSWLKRGDLLLTTGYVFKDHKDTQIKLLNDLAGKHCAGLAIKVKRFFSEIPAVMLQEADRLGLPLIELSSDIVLSDLLLSVTKEIVNYEDLSNKKNSLVSLIMGHPLEHGDLELISHQYKFMPNSNYIAMMISVNPYNGDKSVISQTTFAQMANEIGNKVNAKLLMIPNNKDFAVILNPLNLKKPLELAAIARKTARLLGNQIQKKFPKQVIQIGIGSPCIQLSRIHKSYKEAKEAVHFGKTNSDYRNLAIYEYADYAPEGLFQQLSDDVLKNYVKSTLEVLTTYDQENNSNLLQTLEAFLESGGKLAETANVLFVHRNTVKFRILRIEELLGNDLNESKTAFRLQLGLRIARMLDLLPCSNEVEIKSMI</sequence>
<reference evidence="5 6" key="1">
    <citation type="submission" date="2019-03" db="EMBL/GenBank/DDBJ databases">
        <title>Bacillus niacini sp. nov. a Nicotinate-Metabolizing Mesophile Isolated from Soil.</title>
        <authorList>
            <person name="Zhang G."/>
        </authorList>
    </citation>
    <scope>NUCLEOTIDE SEQUENCE [LARGE SCALE GENOMIC DNA]</scope>
    <source>
        <strain evidence="5 6">WN066</strain>
    </source>
</reference>
<evidence type="ECO:0000259" key="4">
    <source>
        <dbReference type="Pfam" id="PF17853"/>
    </source>
</evidence>
<dbReference type="InterPro" id="IPR012914">
    <property type="entry name" value="PucR_dom"/>
</dbReference>
<dbReference type="InterPro" id="IPR042070">
    <property type="entry name" value="PucR_C-HTH_sf"/>
</dbReference>
<evidence type="ECO:0000256" key="1">
    <source>
        <dbReference type="ARBA" id="ARBA00006754"/>
    </source>
</evidence>
<proteinExistence type="inferred from homology"/>
<dbReference type="Pfam" id="PF13556">
    <property type="entry name" value="HTH_30"/>
    <property type="match status" value="1"/>
</dbReference>
<evidence type="ECO:0000259" key="3">
    <source>
        <dbReference type="Pfam" id="PF13556"/>
    </source>
</evidence>
<dbReference type="Pfam" id="PF17853">
    <property type="entry name" value="GGDEF_2"/>
    <property type="match status" value="1"/>
</dbReference>
<feature type="domain" description="CdaR GGDEF-like" evidence="4">
    <location>
        <begin position="151"/>
        <end position="277"/>
    </location>
</feature>
<organism evidence="5 6">
    <name type="scientific">Bacillus salipaludis</name>
    <dbReference type="NCBI Taxonomy" id="2547811"/>
    <lineage>
        <taxon>Bacteria</taxon>
        <taxon>Bacillati</taxon>
        <taxon>Bacillota</taxon>
        <taxon>Bacilli</taxon>
        <taxon>Bacillales</taxon>
        <taxon>Bacillaceae</taxon>
        <taxon>Bacillus</taxon>
    </lineage>
</organism>
<dbReference type="InterPro" id="IPR025736">
    <property type="entry name" value="PucR_C-HTH_dom"/>
</dbReference>
<feature type="domain" description="PucR C-terminal helix-turn-helix" evidence="3">
    <location>
        <begin position="333"/>
        <end position="391"/>
    </location>
</feature>
<dbReference type="Proteomes" id="UP000295132">
    <property type="component" value="Unassembled WGS sequence"/>
</dbReference>
<feature type="domain" description="Purine catabolism PurC-like" evidence="2">
    <location>
        <begin position="8"/>
        <end position="125"/>
    </location>
</feature>
<dbReference type="PANTHER" id="PTHR33744">
    <property type="entry name" value="CARBOHYDRATE DIACID REGULATOR"/>
    <property type="match status" value="1"/>
</dbReference>
<evidence type="ECO:0000259" key="2">
    <source>
        <dbReference type="Pfam" id="PF07905"/>
    </source>
</evidence>
<gene>
    <name evidence="5" type="ORF">E2K98_02440</name>
</gene>
<dbReference type="EMBL" id="SMYO01000001">
    <property type="protein sequence ID" value="TDK65117.1"/>
    <property type="molecule type" value="Genomic_DNA"/>
</dbReference>
<dbReference type="RefSeq" id="WP_133332696.1">
    <property type="nucleotide sequence ID" value="NZ_SMYO01000001.1"/>
</dbReference>
<name>A0A4R5VZZ7_9BACI</name>
<protein>
    <submittedName>
        <fullName evidence="5">PucR family transcriptional regulator</fullName>
    </submittedName>
</protein>
<dbReference type="Pfam" id="PF07905">
    <property type="entry name" value="PucR"/>
    <property type="match status" value="1"/>
</dbReference>